<dbReference type="InterPro" id="IPR014718">
    <property type="entry name" value="GH-type_carb-bd"/>
</dbReference>
<dbReference type="Gene3D" id="2.70.98.10">
    <property type="match status" value="1"/>
</dbReference>
<evidence type="ECO:0000313" key="2">
    <source>
        <dbReference type="Proteomes" id="UP000564644"/>
    </source>
</evidence>
<dbReference type="Proteomes" id="UP000564644">
    <property type="component" value="Unassembled WGS sequence"/>
</dbReference>
<reference evidence="1 2" key="1">
    <citation type="submission" date="2020-08" db="EMBL/GenBank/DDBJ databases">
        <title>Cohnella phylogeny.</title>
        <authorList>
            <person name="Dunlap C."/>
        </authorList>
    </citation>
    <scope>NUCLEOTIDE SEQUENCE [LARGE SCALE GENOMIC DNA]</scope>
    <source>
        <strain evidence="1 2">CBP 2801</strain>
    </source>
</reference>
<evidence type="ECO:0000313" key="1">
    <source>
        <dbReference type="EMBL" id="MBB6733085.1"/>
    </source>
</evidence>
<protein>
    <submittedName>
        <fullName evidence="1">Aldose 1-epimerase</fullName>
    </submittedName>
</protein>
<dbReference type="GO" id="GO:0030246">
    <property type="term" value="F:carbohydrate binding"/>
    <property type="evidence" value="ECO:0007669"/>
    <property type="project" value="InterPro"/>
</dbReference>
<dbReference type="SUPFAM" id="SSF74650">
    <property type="entry name" value="Galactose mutarotase-like"/>
    <property type="match status" value="1"/>
</dbReference>
<name>A0A7X0SN63_9BACL</name>
<dbReference type="GO" id="GO:0016853">
    <property type="term" value="F:isomerase activity"/>
    <property type="evidence" value="ECO:0007669"/>
    <property type="project" value="InterPro"/>
</dbReference>
<gene>
    <name evidence="1" type="ORF">H7C18_19385</name>
</gene>
<dbReference type="EMBL" id="JACJVO010000024">
    <property type="protein sequence ID" value="MBB6733085.1"/>
    <property type="molecule type" value="Genomic_DNA"/>
</dbReference>
<dbReference type="InterPro" id="IPR008183">
    <property type="entry name" value="Aldose_1/G6P_1-epimerase"/>
</dbReference>
<accession>A0A7X0SN63</accession>
<dbReference type="AlphaFoldDB" id="A0A7X0SN63"/>
<comment type="caution">
    <text evidence="1">The sequence shown here is derived from an EMBL/GenBank/DDBJ whole genome shotgun (WGS) entry which is preliminary data.</text>
</comment>
<dbReference type="Pfam" id="PF01263">
    <property type="entry name" value="Aldose_epim"/>
    <property type="match status" value="1"/>
</dbReference>
<proteinExistence type="predicted"/>
<dbReference type="GO" id="GO:0005975">
    <property type="term" value="P:carbohydrate metabolic process"/>
    <property type="evidence" value="ECO:0007669"/>
    <property type="project" value="InterPro"/>
</dbReference>
<keyword evidence="2" id="KW-1185">Reference proteome</keyword>
<organism evidence="1 2">
    <name type="scientific">Cohnella zeiphila</name>
    <dbReference type="NCBI Taxonomy" id="2761120"/>
    <lineage>
        <taxon>Bacteria</taxon>
        <taxon>Bacillati</taxon>
        <taxon>Bacillota</taxon>
        <taxon>Bacilli</taxon>
        <taxon>Bacillales</taxon>
        <taxon>Paenibacillaceae</taxon>
        <taxon>Cohnella</taxon>
    </lineage>
</organism>
<sequence length="354" mass="39421">MVCLGRRCAYKFCGGGRTLVEATNKAYEGEYQGEQAIWLRSGPYEAAVLPQIGANLIAFRDTSRGYAFLREPAEDGMEAFKANPGVHGIPVLFPPNRYDAGKFPWEGTTYQFPVNETARGNHLHGFAHTTPWRVDSYGADDRESRVTLSLTVGEGHPVYAYMPFEFTLKLQYALSEEGLLQRVSVRNNGAKRLPCLLAFHTAVNAPFAPGSQTSDVGFKLTIGKRWELSGDRMLPTGRFQPLTAGEEKMRDGGQSPFFEAMDNHYTSQTQNGRNYMELTDSRAGVKLVYDVGVGYKMWMIWNNFAQGGFFCPEPQVNLVNAPNVDLPAEDIGLIGLEKGEIWEETSRLYTIDIG</sequence>
<dbReference type="InterPro" id="IPR011013">
    <property type="entry name" value="Gal_mutarotase_sf_dom"/>
</dbReference>
<dbReference type="CDD" id="cd01081">
    <property type="entry name" value="Aldose_epim"/>
    <property type="match status" value="1"/>
</dbReference>